<sequence length="41" mass="4454">MARIVITSELAMPKALLLCRRPVLVAVDGILLLTAIQFCVT</sequence>
<name>A0AAD9EEA6_9PEZI</name>
<keyword evidence="2" id="KW-1185">Reference proteome</keyword>
<comment type="caution">
    <text evidence="1">The sequence shown here is derived from an EMBL/GenBank/DDBJ whole genome shotgun (WGS) entry which is preliminary data.</text>
</comment>
<evidence type="ECO:0000313" key="1">
    <source>
        <dbReference type="EMBL" id="KAK1844532.1"/>
    </source>
</evidence>
<dbReference type="Proteomes" id="UP001243330">
    <property type="component" value="Unassembled WGS sequence"/>
</dbReference>
<reference evidence="1" key="1">
    <citation type="submission" date="2023-01" db="EMBL/GenBank/DDBJ databases">
        <title>Colletotrichum chrysophilum M932 genome sequence.</title>
        <authorList>
            <person name="Baroncelli R."/>
        </authorList>
    </citation>
    <scope>NUCLEOTIDE SEQUENCE</scope>
    <source>
        <strain evidence="1">M932</strain>
    </source>
</reference>
<evidence type="ECO:0000313" key="2">
    <source>
        <dbReference type="Proteomes" id="UP001243330"/>
    </source>
</evidence>
<organism evidence="1 2">
    <name type="scientific">Colletotrichum chrysophilum</name>
    <dbReference type="NCBI Taxonomy" id="1836956"/>
    <lineage>
        <taxon>Eukaryota</taxon>
        <taxon>Fungi</taxon>
        <taxon>Dikarya</taxon>
        <taxon>Ascomycota</taxon>
        <taxon>Pezizomycotina</taxon>
        <taxon>Sordariomycetes</taxon>
        <taxon>Hypocreomycetidae</taxon>
        <taxon>Glomerellales</taxon>
        <taxon>Glomerellaceae</taxon>
        <taxon>Colletotrichum</taxon>
        <taxon>Colletotrichum gloeosporioides species complex</taxon>
    </lineage>
</organism>
<gene>
    <name evidence="1" type="ORF">CCHR01_12827</name>
</gene>
<dbReference type="EMBL" id="JAQOWY010000307">
    <property type="protein sequence ID" value="KAK1844532.1"/>
    <property type="molecule type" value="Genomic_DNA"/>
</dbReference>
<accession>A0AAD9EEA6</accession>
<protein>
    <submittedName>
        <fullName evidence="1">Uncharacterized protein</fullName>
    </submittedName>
</protein>
<proteinExistence type="predicted"/>
<dbReference type="AlphaFoldDB" id="A0AAD9EEA6"/>